<dbReference type="SUPFAM" id="SSF54236">
    <property type="entry name" value="Ubiquitin-like"/>
    <property type="match status" value="1"/>
</dbReference>
<accession>A0ABR2INY7</accession>
<feature type="compositionally biased region" description="Polar residues" evidence="1">
    <location>
        <begin position="394"/>
        <end position="405"/>
    </location>
</feature>
<feature type="region of interest" description="Disordered" evidence="1">
    <location>
        <begin position="289"/>
        <end position="405"/>
    </location>
</feature>
<organism evidence="2 3">
    <name type="scientific">Tritrichomonas musculus</name>
    <dbReference type="NCBI Taxonomy" id="1915356"/>
    <lineage>
        <taxon>Eukaryota</taxon>
        <taxon>Metamonada</taxon>
        <taxon>Parabasalia</taxon>
        <taxon>Tritrichomonadida</taxon>
        <taxon>Tritrichomonadidae</taxon>
        <taxon>Tritrichomonas</taxon>
    </lineage>
</organism>
<feature type="compositionally biased region" description="Polar residues" evidence="1">
    <location>
        <begin position="323"/>
        <end position="333"/>
    </location>
</feature>
<feature type="compositionally biased region" description="Basic and acidic residues" evidence="1">
    <location>
        <begin position="334"/>
        <end position="359"/>
    </location>
</feature>
<evidence type="ECO:0000256" key="1">
    <source>
        <dbReference type="SAM" id="MobiDB-lite"/>
    </source>
</evidence>
<feature type="compositionally biased region" description="Low complexity" evidence="1">
    <location>
        <begin position="289"/>
        <end position="300"/>
    </location>
</feature>
<reference evidence="2 3" key="1">
    <citation type="submission" date="2024-04" db="EMBL/GenBank/DDBJ databases">
        <title>Tritrichomonas musculus Genome.</title>
        <authorList>
            <person name="Alves-Ferreira E."/>
            <person name="Grigg M."/>
            <person name="Lorenzi H."/>
            <person name="Galac M."/>
        </authorList>
    </citation>
    <scope>NUCLEOTIDE SEQUENCE [LARGE SCALE GENOMIC DNA]</scope>
    <source>
        <strain evidence="2 3">EAF2021</strain>
    </source>
</reference>
<evidence type="ECO:0000313" key="2">
    <source>
        <dbReference type="EMBL" id="KAK8865396.1"/>
    </source>
</evidence>
<gene>
    <name evidence="2" type="ORF">M9Y10_010941</name>
</gene>
<dbReference type="CDD" id="cd17039">
    <property type="entry name" value="Ubl_ubiquitin_like"/>
    <property type="match status" value="1"/>
</dbReference>
<dbReference type="InterPro" id="IPR029071">
    <property type="entry name" value="Ubiquitin-like_domsf"/>
</dbReference>
<protein>
    <recommendedName>
        <fullName evidence="4">Ubiquitin-like domain-containing protein</fullName>
    </recommendedName>
</protein>
<evidence type="ECO:0008006" key="4">
    <source>
        <dbReference type="Google" id="ProtNLM"/>
    </source>
</evidence>
<dbReference type="Proteomes" id="UP001470230">
    <property type="component" value="Unassembled WGS sequence"/>
</dbReference>
<sequence>MSNSKIFRYSITDPPQLNDILIDIDKYQTVLDLKKQIAINENISYSQLIFLTPQKETKLKNIEEHHKFYLKTIESSAYLRFQLPNGKRIEIERRNNEIFESFQQEGFYFSDYCIKKNVHFIQTEDEMTGEIYEKLEIFGNVVTLKYDEFQFILSENEYASEAYQLTRKAFRDSESISIRDSYKNKLNYLNRLKMNEIYTIYAEYKIMFKSNDEIFSTQYMDYFSTVSDAKNRLVGLFDSLKKKVNQDEIVIYDRSQRKLFENEKKLVNIQSLNETFYFSIEKTKKESQKSSSKLKQTQLKNDSKSSDVDLKQDLLDKPKGNYRTKQQSIQTSQKEFKKPLRKDKQTNNEDFSKLQKKNSESSFSISSFDDLNLPPPNAASNETSDSRISKTKSDQSIFSENESRKSNQTPKLPIIFLYEKTNEMEFYPILKEVPLDATVDEIQKMIAYEYLLPEDYFVIKYKEDETKVSIDPQSTLNEILDKIKETRINGKIRKYLFFELRNQFVSFGFNKSDKEKCKLRMRQPNRTKKTLNSKSSQNKKIQFQPIQQQSVQQSLESPVNENDKLCIWFEFGKTEKELTFPNDSLLIEAEKIIKKVFKIDKKEELMFFWMKEDGDVELIEKNKTNLESLKNRVIKIYLQKQLEKEKAKYYYQIGDDKTVYSMKLNQNATVKTMKSKISKLKNGINSSKIKIYLDNVELEDETFFDLLKLKNGKFFVKIDKEENLSKHEEVMKKSNENTVIAIEEEEEDI</sequence>
<name>A0ABR2INY7_9EUKA</name>
<feature type="compositionally biased region" description="Basic and acidic residues" evidence="1">
    <location>
        <begin position="384"/>
        <end position="393"/>
    </location>
</feature>
<feature type="compositionally biased region" description="Basic and acidic residues" evidence="1">
    <location>
        <begin position="301"/>
        <end position="319"/>
    </location>
</feature>
<comment type="caution">
    <text evidence="2">The sequence shown here is derived from an EMBL/GenBank/DDBJ whole genome shotgun (WGS) entry which is preliminary data.</text>
</comment>
<keyword evidence="3" id="KW-1185">Reference proteome</keyword>
<evidence type="ECO:0000313" key="3">
    <source>
        <dbReference type="Proteomes" id="UP001470230"/>
    </source>
</evidence>
<dbReference type="EMBL" id="JAPFFF010000016">
    <property type="protein sequence ID" value="KAK8865396.1"/>
    <property type="molecule type" value="Genomic_DNA"/>
</dbReference>
<proteinExistence type="predicted"/>